<evidence type="ECO:0000256" key="1">
    <source>
        <dbReference type="SAM" id="Coils"/>
    </source>
</evidence>
<dbReference type="Proteomes" id="UP000195557">
    <property type="component" value="Unassembled WGS sequence"/>
</dbReference>
<keyword evidence="1" id="KW-0175">Coiled coil</keyword>
<proteinExistence type="predicted"/>
<reference evidence="3" key="1">
    <citation type="submission" date="2017-04" db="EMBL/GenBank/DDBJ databases">
        <title>Population genomics of picophytoplankton unveils novel chromosome hypervariability.</title>
        <authorList>
            <consortium name="DOE Joint Genome Institute"/>
            <person name="Blanc-Mathieu R."/>
            <person name="Krasovec M."/>
            <person name="Hebrard M."/>
            <person name="Yau S."/>
            <person name="Desgranges E."/>
            <person name="Martin J."/>
            <person name="Schackwitz W."/>
            <person name="Kuo A."/>
            <person name="Salin G."/>
            <person name="Donnadieu C."/>
            <person name="Desdevises Y."/>
            <person name="Sanchez-Ferandin S."/>
            <person name="Moreau H."/>
            <person name="Rivals E."/>
            <person name="Grigoriev I.V."/>
            <person name="Grimsley N."/>
            <person name="Eyre-Walker A."/>
            <person name="Piganeau G."/>
        </authorList>
    </citation>
    <scope>NUCLEOTIDE SEQUENCE [LARGE SCALE GENOMIC DNA]</scope>
    <source>
        <strain evidence="3">RCC 1115</strain>
    </source>
</reference>
<feature type="region of interest" description="Disordered" evidence="2">
    <location>
        <begin position="1"/>
        <end position="29"/>
    </location>
</feature>
<feature type="coiled-coil region" evidence="1">
    <location>
        <begin position="120"/>
        <end position="158"/>
    </location>
</feature>
<sequence length="296" mass="33020">MSLAAPRAVTARPHFNRGPGRGGERATGRGVGRIRVRSRNFFYDDDARLDVQSALDLPSERDADDYDEYEEIARRVEVRLDVVLSDAARARAARVATQRDSGARRDAMASTTDRASEMALMGMQKENDSLRAELARAREMVSEELASERRKRRETEDALAELCHAFEASNDVARAYAEELDTLRRSNSGVEASWALIEPTEEARAVDTRAVEAHLIWRRREARNEPGDAASDWAKSESIVQDRLARADGKTVAYWAYVRSVAELLRLGDVAALDTASWRTIGELLGRVVDARDATK</sequence>
<organism evidence="3">
    <name type="scientific">Ostreococcus tauri</name>
    <name type="common">Marine green alga</name>
    <dbReference type="NCBI Taxonomy" id="70448"/>
    <lineage>
        <taxon>Eukaryota</taxon>
        <taxon>Viridiplantae</taxon>
        <taxon>Chlorophyta</taxon>
        <taxon>Mamiellophyceae</taxon>
        <taxon>Mamiellales</taxon>
        <taxon>Bathycoccaceae</taxon>
        <taxon>Ostreococcus</taxon>
    </lineage>
</organism>
<gene>
    <name evidence="3" type="ORF">BE221DRAFT_187783</name>
</gene>
<evidence type="ECO:0000256" key="2">
    <source>
        <dbReference type="SAM" id="MobiDB-lite"/>
    </source>
</evidence>
<evidence type="ECO:0000313" key="3">
    <source>
        <dbReference type="EMBL" id="OUS41854.1"/>
    </source>
</evidence>
<name>A0A1Y5I126_OSTTA</name>
<protein>
    <submittedName>
        <fullName evidence="3">Uncharacterized protein</fullName>
    </submittedName>
</protein>
<dbReference type="EMBL" id="KZ155839">
    <property type="protein sequence ID" value="OUS41854.1"/>
    <property type="molecule type" value="Genomic_DNA"/>
</dbReference>
<accession>A0A1Y5I126</accession>
<dbReference type="AlphaFoldDB" id="A0A1Y5I126"/>